<name>A0A410V0F5_9BRAD</name>
<keyword evidence="1" id="KW-0677">Repeat</keyword>
<evidence type="ECO:0000313" key="5">
    <source>
        <dbReference type="Proteomes" id="UP000593880"/>
    </source>
</evidence>
<dbReference type="InterPro" id="IPR050498">
    <property type="entry name" value="Ycf3"/>
</dbReference>
<dbReference type="EMBL" id="BMHC01000001">
    <property type="protein sequence ID" value="GGI21015.1"/>
    <property type="molecule type" value="Genomic_DNA"/>
</dbReference>
<dbReference type="InterPro" id="IPR019734">
    <property type="entry name" value="TPR_rpt"/>
</dbReference>
<dbReference type="RefSeq" id="WP_128963920.1">
    <property type="nucleotide sequence ID" value="NZ_BMHC01000001.1"/>
</dbReference>
<dbReference type="InterPro" id="IPR011990">
    <property type="entry name" value="TPR-like_helical_dom_sf"/>
</dbReference>
<evidence type="ECO:0000256" key="1">
    <source>
        <dbReference type="ARBA" id="ARBA00022737"/>
    </source>
</evidence>
<proteinExistence type="predicted"/>
<dbReference type="SMART" id="SM00028">
    <property type="entry name" value="TPR"/>
    <property type="match status" value="5"/>
</dbReference>
<gene>
    <name evidence="3" type="ORF">GCM10010987_12260</name>
    <name evidence="4" type="ORF">XH86_05220</name>
</gene>
<reference evidence="3" key="1">
    <citation type="journal article" date="2014" name="Int. J. Syst. Evol. Microbiol.">
        <title>Complete genome sequence of Corynebacterium casei LMG S-19264T (=DSM 44701T), isolated from a smear-ripened cheese.</title>
        <authorList>
            <consortium name="US DOE Joint Genome Institute (JGI-PGF)"/>
            <person name="Walter F."/>
            <person name="Albersmeier A."/>
            <person name="Kalinowski J."/>
            <person name="Ruckert C."/>
        </authorList>
    </citation>
    <scope>NUCLEOTIDE SEQUENCE</scope>
    <source>
        <strain evidence="3">CGMCC 1.15034</strain>
    </source>
</reference>
<dbReference type="PANTHER" id="PTHR44858">
    <property type="entry name" value="TETRATRICOPEPTIDE REPEAT PROTEIN 6"/>
    <property type="match status" value="1"/>
</dbReference>
<evidence type="ECO:0000313" key="6">
    <source>
        <dbReference type="Proteomes" id="UP000625079"/>
    </source>
</evidence>
<evidence type="ECO:0000313" key="4">
    <source>
        <dbReference type="EMBL" id="QOZ58208.1"/>
    </source>
</evidence>
<dbReference type="Proteomes" id="UP000625079">
    <property type="component" value="Unassembled WGS sequence"/>
</dbReference>
<evidence type="ECO:0000256" key="2">
    <source>
        <dbReference type="ARBA" id="ARBA00022803"/>
    </source>
</evidence>
<dbReference type="Gene3D" id="1.25.40.10">
    <property type="entry name" value="Tetratricopeptide repeat domain"/>
    <property type="match status" value="2"/>
</dbReference>
<organism evidence="3 6">
    <name type="scientific">Bradyrhizobium guangdongense</name>
    <dbReference type="NCBI Taxonomy" id="1325090"/>
    <lineage>
        <taxon>Bacteria</taxon>
        <taxon>Pseudomonadati</taxon>
        <taxon>Pseudomonadota</taxon>
        <taxon>Alphaproteobacteria</taxon>
        <taxon>Hyphomicrobiales</taxon>
        <taxon>Nitrobacteraceae</taxon>
        <taxon>Bradyrhizobium</taxon>
    </lineage>
</organism>
<reference evidence="4 5" key="2">
    <citation type="submission" date="2018-06" db="EMBL/GenBank/DDBJ databases">
        <title>Comparative genomics of rhizobia nodulating Arachis hypogaea in China.</title>
        <authorList>
            <person name="Li Y."/>
        </authorList>
    </citation>
    <scope>NUCLEOTIDE SEQUENCE [LARGE SCALE GENOMIC DNA]</scope>
    <source>
        <strain evidence="4 5">CCBAU 51658</strain>
    </source>
</reference>
<keyword evidence="2" id="KW-0802">TPR repeat</keyword>
<dbReference type="EMBL" id="CP030057">
    <property type="protein sequence ID" value="QOZ58208.1"/>
    <property type="molecule type" value="Genomic_DNA"/>
</dbReference>
<accession>A0A410V0F5</accession>
<sequence length="519" mass="57504">MSTSQQPRKRDVFIVFSKSQPIEAKFALAVKHGLEELGRFAHEYEDWSWVERAIAPDGRAPEVDQAVLRVMLNACSAVLVIPPRDGRPSEGAAIELQMLASLQLPVVLLRWALTYEEDEPGGLNVICRYQIHGTDPNDSWITSAGESIAELLWLACNIAELRNRHDPIGSMVLDALPAFGHEPLTSFKLRDGLVNEDDYMREPNLDALADKVTASATREQLRVLIEDWWAEAEPALRSLQDDGHGPVRRPCRALLEAMQLIVERSRRLSPAIESLSTDALLRRGTMLARFNETDEAVALLTKAIAQGGDLMDRLHAARALAHDAGGDLDSAVADMDEAVRLAPDKAYEVVHRFTRAVLQAKRGTSEALRGAIDDYTHILDSQPDVNLRLSALNYRALHFTSVGEVAAAIADWTQVIERQADHPRAAAQARFNRGVQYEKLGKLEDARNDFTAVLAWADVSSSQRFRALEGRARVLERLGAPAEAADNIEAILAMNMADPEWRPELQAKVRVLRGEAGQH</sequence>
<dbReference type="SUPFAM" id="SSF48452">
    <property type="entry name" value="TPR-like"/>
    <property type="match status" value="2"/>
</dbReference>
<reference evidence="3" key="3">
    <citation type="submission" date="2022-12" db="EMBL/GenBank/DDBJ databases">
        <authorList>
            <person name="Sun Q."/>
            <person name="Zhou Y."/>
        </authorList>
    </citation>
    <scope>NUCLEOTIDE SEQUENCE</scope>
    <source>
        <strain evidence="3">CGMCC 1.15034</strain>
    </source>
</reference>
<dbReference type="AlphaFoldDB" id="A0A410V0F5"/>
<dbReference type="OrthoDB" id="9813074at2"/>
<dbReference type="PANTHER" id="PTHR44858:SF1">
    <property type="entry name" value="UDP-N-ACETYLGLUCOSAMINE--PEPTIDE N-ACETYLGLUCOSAMINYLTRANSFERASE SPINDLY-RELATED"/>
    <property type="match status" value="1"/>
</dbReference>
<keyword evidence="5" id="KW-1185">Reference proteome</keyword>
<dbReference type="Proteomes" id="UP000593880">
    <property type="component" value="Chromosome"/>
</dbReference>
<evidence type="ECO:0000313" key="3">
    <source>
        <dbReference type="EMBL" id="GGI21015.1"/>
    </source>
</evidence>
<protein>
    <submittedName>
        <fullName evidence="3">Uncharacterized protein</fullName>
    </submittedName>
</protein>
<dbReference type="Pfam" id="PF13432">
    <property type="entry name" value="TPR_16"/>
    <property type="match status" value="2"/>
</dbReference>